<dbReference type="AlphaFoldDB" id="A0A7C2FQB7"/>
<protein>
    <submittedName>
        <fullName evidence="1">Uncharacterized protein</fullName>
    </submittedName>
</protein>
<sequence length="119" mass="13796">MLDGSVPVLLIPEADPSRLYDALLKISMKERTRRLTIYVWMAGDNAERHVEKVRSIISLNHMLTLSFFFIPSNYEVSRKQNHNRVYIVFPETHKEIALSLVNQLSEMKIEVIEVMIPGL</sequence>
<accession>A0A7C2FQB7</accession>
<proteinExistence type="predicted"/>
<evidence type="ECO:0000313" key="1">
    <source>
        <dbReference type="EMBL" id="HEF87003.1"/>
    </source>
</evidence>
<name>A0A7C2FQB7_9CREN</name>
<gene>
    <name evidence="1" type="ORF">ENP55_01590</name>
</gene>
<reference evidence="1" key="1">
    <citation type="journal article" date="2020" name="mSystems">
        <title>Genome- and Community-Level Interaction Insights into Carbon Utilization and Element Cycling Functions of Hydrothermarchaeota in Hydrothermal Sediment.</title>
        <authorList>
            <person name="Zhou Z."/>
            <person name="Liu Y."/>
            <person name="Xu W."/>
            <person name="Pan J."/>
            <person name="Luo Z.H."/>
            <person name="Li M."/>
        </authorList>
    </citation>
    <scope>NUCLEOTIDE SEQUENCE [LARGE SCALE GENOMIC DNA]</scope>
    <source>
        <strain evidence="1">SpSt-23</strain>
    </source>
</reference>
<organism evidence="1">
    <name type="scientific">Thermosphaera aggregans</name>
    <dbReference type="NCBI Taxonomy" id="54254"/>
    <lineage>
        <taxon>Archaea</taxon>
        <taxon>Thermoproteota</taxon>
        <taxon>Thermoprotei</taxon>
        <taxon>Desulfurococcales</taxon>
        <taxon>Desulfurococcaceae</taxon>
        <taxon>Thermosphaera</taxon>
    </lineage>
</organism>
<dbReference type="EMBL" id="DSJT01000005">
    <property type="protein sequence ID" value="HEF87003.1"/>
    <property type="molecule type" value="Genomic_DNA"/>
</dbReference>
<comment type="caution">
    <text evidence="1">The sequence shown here is derived from an EMBL/GenBank/DDBJ whole genome shotgun (WGS) entry which is preliminary data.</text>
</comment>